<gene>
    <name evidence="4" type="ORF">RJ640_007328</name>
</gene>
<sequence>MVSGLVRIKATYTVRPAKATPNGLMRLSDVDQVRAVTHAPTVYFYDNPGDFASNVNVIKDSLSKALVAFYPLAGRLQWIAGGRLELDCNPVGAKVTVAESDSKIRDFGDFGPTPQLEILIPHIDYTAPIHEIPLMLVQVTRFSCGGICIGLAISHVIVDGHSALYFITEWAKIARGEQSENLSPYLDRTILLAKQPLRPPKFDHPEFEPPPRLIGSFDDSEERKKETTVAMLNLTKEQIKKLRNKANEARTSDLYSRYEAVVGHMWRCASKARGHASEQVTTQSIIVDFRARMEPPMPQLFFGNAISRVIAKATSGELVSKPLCFASGKIREAIEQVTEEYVRSSLDFVGGQENVFQYRTSHTVGCPAQGTYFWNPNMEITSWAGLPLYDADFGWGKEMYMGPGAIGYDGKAFILPGHDQDGSFSIALRLQVAHMGAFKKFFYEDI</sequence>
<evidence type="ECO:0000256" key="2">
    <source>
        <dbReference type="ARBA" id="ARBA00022679"/>
    </source>
</evidence>
<evidence type="ECO:0000256" key="3">
    <source>
        <dbReference type="ARBA" id="ARBA00023315"/>
    </source>
</evidence>
<dbReference type="FunFam" id="3.30.559.10:FF:000008">
    <property type="entry name" value="Tryptamine hydroxycinnamoyl transferase"/>
    <property type="match status" value="1"/>
</dbReference>
<evidence type="ECO:0000256" key="1">
    <source>
        <dbReference type="ARBA" id="ARBA00009861"/>
    </source>
</evidence>
<organism evidence="4 5">
    <name type="scientific">Escallonia rubra</name>
    <dbReference type="NCBI Taxonomy" id="112253"/>
    <lineage>
        <taxon>Eukaryota</taxon>
        <taxon>Viridiplantae</taxon>
        <taxon>Streptophyta</taxon>
        <taxon>Embryophyta</taxon>
        <taxon>Tracheophyta</taxon>
        <taxon>Spermatophyta</taxon>
        <taxon>Magnoliopsida</taxon>
        <taxon>eudicotyledons</taxon>
        <taxon>Gunneridae</taxon>
        <taxon>Pentapetalae</taxon>
        <taxon>asterids</taxon>
        <taxon>campanulids</taxon>
        <taxon>Escalloniales</taxon>
        <taxon>Escalloniaceae</taxon>
        <taxon>Escallonia</taxon>
    </lineage>
</organism>
<comment type="caution">
    <text evidence="4">The sequence shown here is derived from an EMBL/GenBank/DDBJ whole genome shotgun (WGS) entry which is preliminary data.</text>
</comment>
<dbReference type="EMBL" id="JAVXUO010001406">
    <property type="protein sequence ID" value="KAK2982641.1"/>
    <property type="molecule type" value="Genomic_DNA"/>
</dbReference>
<dbReference type="AlphaFoldDB" id="A0AA88RHA0"/>
<dbReference type="Pfam" id="PF02458">
    <property type="entry name" value="Transferase"/>
    <property type="match status" value="1"/>
</dbReference>
<keyword evidence="5" id="KW-1185">Reference proteome</keyword>
<dbReference type="Proteomes" id="UP001187471">
    <property type="component" value="Unassembled WGS sequence"/>
</dbReference>
<proteinExistence type="inferred from homology"/>
<name>A0AA88RHA0_9ASTE</name>
<dbReference type="InterPro" id="IPR023213">
    <property type="entry name" value="CAT-like_dom_sf"/>
</dbReference>
<dbReference type="InterPro" id="IPR050317">
    <property type="entry name" value="Plant_Fungal_Acyltransferase"/>
</dbReference>
<keyword evidence="3" id="KW-0012">Acyltransferase</keyword>
<evidence type="ECO:0000313" key="5">
    <source>
        <dbReference type="Proteomes" id="UP001187471"/>
    </source>
</evidence>
<accession>A0AA88RHA0</accession>
<dbReference type="Gene3D" id="3.30.559.10">
    <property type="entry name" value="Chloramphenicol acetyltransferase-like domain"/>
    <property type="match status" value="2"/>
</dbReference>
<dbReference type="GO" id="GO:0016747">
    <property type="term" value="F:acyltransferase activity, transferring groups other than amino-acyl groups"/>
    <property type="evidence" value="ECO:0007669"/>
    <property type="project" value="TreeGrafter"/>
</dbReference>
<protein>
    <recommendedName>
        <fullName evidence="6">Spermidine hydroxycinnamoyl transferase</fullName>
    </recommendedName>
</protein>
<keyword evidence="2" id="KW-0808">Transferase</keyword>
<evidence type="ECO:0000313" key="4">
    <source>
        <dbReference type="EMBL" id="KAK2982641.1"/>
    </source>
</evidence>
<comment type="similarity">
    <text evidence="1">Belongs to the plant acyltransferase family.</text>
</comment>
<reference evidence="4" key="1">
    <citation type="submission" date="2022-12" db="EMBL/GenBank/DDBJ databases">
        <title>Draft genome assemblies for two species of Escallonia (Escalloniales).</title>
        <authorList>
            <person name="Chanderbali A."/>
            <person name="Dervinis C."/>
            <person name="Anghel I."/>
            <person name="Soltis D."/>
            <person name="Soltis P."/>
            <person name="Zapata F."/>
        </authorList>
    </citation>
    <scope>NUCLEOTIDE SEQUENCE</scope>
    <source>
        <strain evidence="4">UCBG92.1500</strain>
        <tissue evidence="4">Leaf</tissue>
    </source>
</reference>
<evidence type="ECO:0008006" key="6">
    <source>
        <dbReference type="Google" id="ProtNLM"/>
    </source>
</evidence>
<dbReference type="PANTHER" id="PTHR31642:SF324">
    <property type="entry name" value="SPERMIDINE HYDROXYCINNAMOYL TRANSFERASE"/>
    <property type="match status" value="1"/>
</dbReference>
<dbReference type="PANTHER" id="PTHR31642">
    <property type="entry name" value="TRICHOTHECENE 3-O-ACETYLTRANSFERASE"/>
    <property type="match status" value="1"/>
</dbReference>